<reference evidence="1" key="1">
    <citation type="submission" date="2023-01" db="EMBL/GenBank/DDBJ databases">
        <title>The chitinases involved in constricting ring structure development in the nematode-trapping fungus Drechslerella dactyloides.</title>
        <authorList>
            <person name="Wang R."/>
            <person name="Zhang L."/>
            <person name="Tang P."/>
            <person name="Li S."/>
            <person name="Liang L."/>
        </authorList>
    </citation>
    <scope>NUCLEOTIDE SEQUENCE</scope>
    <source>
        <strain evidence="1">YMF1.00031</strain>
    </source>
</reference>
<gene>
    <name evidence="1" type="ORF">Dda_1034</name>
</gene>
<organism evidence="1 2">
    <name type="scientific">Drechslerella dactyloides</name>
    <name type="common">Nematode-trapping fungus</name>
    <name type="synonym">Arthrobotrys dactyloides</name>
    <dbReference type="NCBI Taxonomy" id="74499"/>
    <lineage>
        <taxon>Eukaryota</taxon>
        <taxon>Fungi</taxon>
        <taxon>Dikarya</taxon>
        <taxon>Ascomycota</taxon>
        <taxon>Pezizomycotina</taxon>
        <taxon>Orbiliomycetes</taxon>
        <taxon>Orbiliales</taxon>
        <taxon>Orbiliaceae</taxon>
        <taxon>Drechslerella</taxon>
    </lineage>
</organism>
<dbReference type="AlphaFoldDB" id="A0AAD6NMM4"/>
<sequence>MLQAVLGCDWQTRRKADARVITSTPTRFEFRFQVSVSSIKVGPSPAMPQDFDCLGTVKSAT</sequence>
<comment type="caution">
    <text evidence="1">The sequence shown here is derived from an EMBL/GenBank/DDBJ whole genome shotgun (WGS) entry which is preliminary data.</text>
</comment>
<name>A0AAD6NMM4_DREDA</name>
<dbReference type="Proteomes" id="UP001221413">
    <property type="component" value="Unassembled WGS sequence"/>
</dbReference>
<accession>A0AAD6NMM4</accession>
<evidence type="ECO:0000313" key="1">
    <source>
        <dbReference type="EMBL" id="KAJ6264881.1"/>
    </source>
</evidence>
<evidence type="ECO:0000313" key="2">
    <source>
        <dbReference type="Proteomes" id="UP001221413"/>
    </source>
</evidence>
<dbReference type="EMBL" id="JAQGDS010000001">
    <property type="protein sequence ID" value="KAJ6264881.1"/>
    <property type="molecule type" value="Genomic_DNA"/>
</dbReference>
<keyword evidence="2" id="KW-1185">Reference proteome</keyword>
<protein>
    <submittedName>
        <fullName evidence="1">Uncharacterized protein</fullName>
    </submittedName>
</protein>
<proteinExistence type="predicted"/>